<protein>
    <recommendedName>
        <fullName evidence="9">Glycosyl transferase family 25 domain-containing protein</fullName>
    </recommendedName>
</protein>
<sequence>MGDEYDFLFKVVLIGDSGVGKSNLLSRFTRNEFNLDSKSTIGVEFATRSIQVDTKTIKAQIWDTAGQERYRAITSAYYRGAVGALLVYDISKHQTYDNVTRWLKELRDHADANIVIMLVGNKSDLRHLRAVPTEEAKQFASENNLSFIETSALDASNVELAFQNILTEIYRIVSSKALDNGDAAQAPSGFAQDGTSRAATEKSSAESTAHQQVLNATVGFEKVYTISLPERSDRRDAFSLQARLSNISFEFRDGVLGSDISPKALPLTFDQDEGTKGCWRAHLNVFQEMVRNNVQSALIFEDDADWDVAFRHQMVLAADAVNFVTTSPPGPESPFGNDWDILSLGHCAAVPQQDTENYFVIPQDPTVLPPAARLEWEKPDMGPWEEGELGDTQTRLYFRTAWLSCLTAYAVSLRGAQKILYRQSMVPWNEPVDNGIGTMCKNGELDMSCVSVFPTLVGISKPAGSANRGSDIRDQDNVYIHEQGWSEMVLYSIRQNVPRLLTGLKTFVATHSPAPDKTMSQLTSAVGHGEYLVDNV</sequence>
<dbReference type="VEuPathDB" id="FungiDB:PV10_03888"/>
<evidence type="ECO:0000313" key="11">
    <source>
        <dbReference type="Proteomes" id="UP000288859"/>
    </source>
</evidence>
<feature type="domain" description="Glycosyl transferase family 25" evidence="9">
    <location>
        <begin position="221"/>
        <end position="312"/>
    </location>
</feature>
<dbReference type="PROSITE" id="PS51420">
    <property type="entry name" value="RHO"/>
    <property type="match status" value="1"/>
</dbReference>
<dbReference type="PRINTS" id="PR00449">
    <property type="entry name" value="RASTRNSFRMNG"/>
</dbReference>
<evidence type="ECO:0000256" key="1">
    <source>
        <dbReference type="ARBA" id="ARBA00006270"/>
    </source>
</evidence>
<evidence type="ECO:0000256" key="6">
    <source>
        <dbReference type="ARBA" id="ARBA00023289"/>
    </source>
</evidence>
<evidence type="ECO:0000313" key="10">
    <source>
        <dbReference type="EMBL" id="RVX66438.1"/>
    </source>
</evidence>
<dbReference type="NCBIfam" id="TIGR00231">
    <property type="entry name" value="small_GTP"/>
    <property type="match status" value="1"/>
</dbReference>
<dbReference type="SMART" id="SM00173">
    <property type="entry name" value="RAS"/>
    <property type="match status" value="1"/>
</dbReference>
<accession>A0A438MRZ9</accession>
<dbReference type="InterPro" id="IPR005225">
    <property type="entry name" value="Small_GTP-bd"/>
</dbReference>
<dbReference type="EMBL" id="NAJM01000061">
    <property type="protein sequence ID" value="RVX66438.1"/>
    <property type="molecule type" value="Genomic_DNA"/>
</dbReference>
<dbReference type="InterPro" id="IPR002654">
    <property type="entry name" value="Glyco_trans_25"/>
</dbReference>
<dbReference type="InterPro" id="IPR050209">
    <property type="entry name" value="Rab_GTPases_membrane_traffic"/>
</dbReference>
<keyword evidence="5" id="KW-0449">Lipoprotein</keyword>
<dbReference type="InterPro" id="IPR027417">
    <property type="entry name" value="P-loop_NTPase"/>
</dbReference>
<dbReference type="GO" id="GO:0005525">
    <property type="term" value="F:GTP binding"/>
    <property type="evidence" value="ECO:0007669"/>
    <property type="project" value="UniProtKB-KW"/>
</dbReference>
<dbReference type="SUPFAM" id="SSF52540">
    <property type="entry name" value="P-loop containing nucleoside triphosphate hydrolases"/>
    <property type="match status" value="1"/>
</dbReference>
<keyword evidence="4" id="KW-0472">Membrane</keyword>
<keyword evidence="3" id="KW-0342">GTP-binding</keyword>
<evidence type="ECO:0000256" key="5">
    <source>
        <dbReference type="ARBA" id="ARBA00023288"/>
    </source>
</evidence>
<dbReference type="CDD" id="cd01868">
    <property type="entry name" value="Rab11_like"/>
    <property type="match status" value="1"/>
</dbReference>
<dbReference type="CDD" id="cd06532">
    <property type="entry name" value="Glyco_transf_25"/>
    <property type="match status" value="1"/>
</dbReference>
<dbReference type="GO" id="GO:0012505">
    <property type="term" value="C:endomembrane system"/>
    <property type="evidence" value="ECO:0007669"/>
    <property type="project" value="UniProtKB-SubCell"/>
</dbReference>
<evidence type="ECO:0000256" key="3">
    <source>
        <dbReference type="ARBA" id="ARBA00023134"/>
    </source>
</evidence>
<dbReference type="PANTHER" id="PTHR47979">
    <property type="entry name" value="DRAB11-RELATED"/>
    <property type="match status" value="1"/>
</dbReference>
<evidence type="ECO:0000259" key="9">
    <source>
        <dbReference type="Pfam" id="PF01755"/>
    </source>
</evidence>
<keyword evidence="6" id="KW-0636">Prenylation</keyword>
<dbReference type="OrthoDB" id="9989112at2759"/>
<dbReference type="VEuPathDB" id="FungiDB:PV10_03889"/>
<proteinExistence type="inferred from homology"/>
<keyword evidence="2" id="KW-0547">Nucleotide-binding</keyword>
<evidence type="ECO:0000256" key="8">
    <source>
        <dbReference type="SAM" id="MobiDB-lite"/>
    </source>
</evidence>
<comment type="subcellular location">
    <subcellularLocation>
        <location evidence="7">Endomembrane system</location>
        <topology evidence="7">Lipid-anchor</topology>
    </subcellularLocation>
</comment>
<evidence type="ECO:0000256" key="7">
    <source>
        <dbReference type="ARBA" id="ARBA00037868"/>
    </source>
</evidence>
<dbReference type="PROSITE" id="PS51421">
    <property type="entry name" value="RAS"/>
    <property type="match status" value="1"/>
</dbReference>
<dbReference type="SMART" id="SM00174">
    <property type="entry name" value="RHO"/>
    <property type="match status" value="1"/>
</dbReference>
<name>A0A438MRZ9_EXOME</name>
<reference evidence="10 11" key="1">
    <citation type="submission" date="2017-03" db="EMBL/GenBank/DDBJ databases">
        <title>Genomes of endolithic fungi from Antarctica.</title>
        <authorList>
            <person name="Coleine C."/>
            <person name="Masonjones S."/>
            <person name="Stajich J.E."/>
        </authorList>
    </citation>
    <scope>NUCLEOTIDE SEQUENCE [LARGE SCALE GENOMIC DNA]</scope>
    <source>
        <strain evidence="10 11">CCFEE 6314</strain>
    </source>
</reference>
<dbReference type="GO" id="GO:0003924">
    <property type="term" value="F:GTPase activity"/>
    <property type="evidence" value="ECO:0007669"/>
    <property type="project" value="InterPro"/>
</dbReference>
<dbReference type="FunFam" id="3.40.50.300:FF:000085">
    <property type="entry name" value="Putative ras-related protein rab-11a"/>
    <property type="match status" value="1"/>
</dbReference>
<feature type="region of interest" description="Disordered" evidence="8">
    <location>
        <begin position="183"/>
        <end position="208"/>
    </location>
</feature>
<dbReference type="GO" id="GO:0031410">
    <property type="term" value="C:cytoplasmic vesicle"/>
    <property type="evidence" value="ECO:0007669"/>
    <property type="project" value="UniProtKB-ARBA"/>
</dbReference>
<dbReference type="SMART" id="SM00175">
    <property type="entry name" value="RAB"/>
    <property type="match status" value="1"/>
</dbReference>
<dbReference type="SMART" id="SM00176">
    <property type="entry name" value="RAN"/>
    <property type="match status" value="1"/>
</dbReference>
<dbReference type="InterPro" id="IPR001806">
    <property type="entry name" value="Small_GTPase"/>
</dbReference>
<dbReference type="AlphaFoldDB" id="A0A438MRZ9"/>
<comment type="similarity">
    <text evidence="1">Belongs to the small GTPase superfamily. Rab family.</text>
</comment>
<dbReference type="Pfam" id="PF00071">
    <property type="entry name" value="Ras"/>
    <property type="match status" value="1"/>
</dbReference>
<evidence type="ECO:0000256" key="4">
    <source>
        <dbReference type="ARBA" id="ARBA00023136"/>
    </source>
</evidence>
<dbReference type="Pfam" id="PF01755">
    <property type="entry name" value="Glyco_transf_25"/>
    <property type="match status" value="1"/>
</dbReference>
<dbReference type="Gene3D" id="3.40.50.300">
    <property type="entry name" value="P-loop containing nucleotide triphosphate hydrolases"/>
    <property type="match status" value="1"/>
</dbReference>
<dbReference type="Proteomes" id="UP000288859">
    <property type="component" value="Unassembled WGS sequence"/>
</dbReference>
<gene>
    <name evidence="10" type="ORF">B0A52_09668</name>
</gene>
<comment type="caution">
    <text evidence="10">The sequence shown here is derived from an EMBL/GenBank/DDBJ whole genome shotgun (WGS) entry which is preliminary data.</text>
</comment>
<dbReference type="PROSITE" id="PS51419">
    <property type="entry name" value="RAB"/>
    <property type="match status" value="1"/>
</dbReference>
<evidence type="ECO:0000256" key="2">
    <source>
        <dbReference type="ARBA" id="ARBA00022741"/>
    </source>
</evidence>
<organism evidence="10 11">
    <name type="scientific">Exophiala mesophila</name>
    <name type="common">Black yeast-like fungus</name>
    <dbReference type="NCBI Taxonomy" id="212818"/>
    <lineage>
        <taxon>Eukaryota</taxon>
        <taxon>Fungi</taxon>
        <taxon>Dikarya</taxon>
        <taxon>Ascomycota</taxon>
        <taxon>Pezizomycotina</taxon>
        <taxon>Eurotiomycetes</taxon>
        <taxon>Chaetothyriomycetidae</taxon>
        <taxon>Chaetothyriales</taxon>
        <taxon>Herpotrichiellaceae</taxon>
        <taxon>Exophiala</taxon>
    </lineage>
</organism>